<organism evidence="1 2">
    <name type="scientific">Camelus dromedarius</name>
    <name type="common">Dromedary</name>
    <name type="synonym">Arabian camel</name>
    <dbReference type="NCBI Taxonomy" id="9838"/>
    <lineage>
        <taxon>Eukaryota</taxon>
        <taxon>Metazoa</taxon>
        <taxon>Chordata</taxon>
        <taxon>Craniata</taxon>
        <taxon>Vertebrata</taxon>
        <taxon>Euteleostomi</taxon>
        <taxon>Mammalia</taxon>
        <taxon>Eutheria</taxon>
        <taxon>Laurasiatheria</taxon>
        <taxon>Artiodactyla</taxon>
        <taxon>Tylopoda</taxon>
        <taxon>Camelidae</taxon>
        <taxon>Camelus</taxon>
    </lineage>
</organism>
<dbReference type="EMBL" id="JWIN03000026">
    <property type="protein sequence ID" value="KAB1257649.1"/>
    <property type="molecule type" value="Genomic_DNA"/>
</dbReference>
<name>A0A5N4CFB2_CAMDR</name>
<dbReference type="AlphaFoldDB" id="A0A5N4CFB2"/>
<proteinExistence type="predicted"/>
<reference evidence="1 2" key="1">
    <citation type="journal article" date="2019" name="Mol. Ecol. Resour.">
        <title>Improving Illumina assemblies with Hi-C and long reads: an example with the North African dromedary.</title>
        <authorList>
            <person name="Elbers J.P."/>
            <person name="Rogers M.F."/>
            <person name="Perelman P.L."/>
            <person name="Proskuryakova A.A."/>
            <person name="Serdyukova N.A."/>
            <person name="Johnson W.E."/>
            <person name="Horin P."/>
            <person name="Corander J."/>
            <person name="Murphy D."/>
            <person name="Burger P.A."/>
        </authorList>
    </citation>
    <scope>NUCLEOTIDE SEQUENCE [LARGE SCALE GENOMIC DNA]</scope>
    <source>
        <strain evidence="1">Drom800</strain>
        <tissue evidence="1">Blood</tissue>
    </source>
</reference>
<sequence>MTPRKLHLCTRLSYGRVTPGSAFAGLMSLKEKRVQRQQMLQALVEVQGKAVNMQQAIHALNVSGAVHALTSRITEQIGERSRRPSPAAPALPQAEVPTLLQADTQWASTTAFLPSCAGRSDGGRICIGVIDHDSAGALLAQDSPERRAMKKIRTIKEMRPRVSSHLNVGTGANSITDADAQETLNHEMAETKGADPPAENSVCFRG</sequence>
<gene>
    <name evidence="1" type="ORF">Cadr_000026369</name>
</gene>
<protein>
    <submittedName>
        <fullName evidence="1">Uncharacterized protein</fullName>
    </submittedName>
</protein>
<keyword evidence="2" id="KW-1185">Reference proteome</keyword>
<dbReference type="Proteomes" id="UP000299084">
    <property type="component" value="Unassembled WGS sequence"/>
</dbReference>
<comment type="caution">
    <text evidence="1">The sequence shown here is derived from an EMBL/GenBank/DDBJ whole genome shotgun (WGS) entry which is preliminary data.</text>
</comment>
<evidence type="ECO:0000313" key="2">
    <source>
        <dbReference type="Proteomes" id="UP000299084"/>
    </source>
</evidence>
<evidence type="ECO:0000313" key="1">
    <source>
        <dbReference type="EMBL" id="KAB1257649.1"/>
    </source>
</evidence>
<accession>A0A5N4CFB2</accession>